<evidence type="ECO:0000313" key="3">
    <source>
        <dbReference type="EMBL" id="EUB55107.1"/>
    </source>
</evidence>
<feature type="compositionally biased region" description="Basic and acidic residues" evidence="1">
    <location>
        <begin position="83"/>
        <end position="94"/>
    </location>
</feature>
<dbReference type="CTD" id="36345756"/>
<dbReference type="KEGG" id="egl:EGR_10041"/>
<evidence type="ECO:0000256" key="1">
    <source>
        <dbReference type="SAM" id="MobiDB-lite"/>
    </source>
</evidence>
<dbReference type="AlphaFoldDB" id="W6UNX9"/>
<sequence length="94" mass="9934">MPYSAIPSGPGMSNPPILHLVKNFKASNLQATGPLTFQLFPCDGYSTDASTTATDFDAAATANVLLKMTTKSGDNDNGDDYIDDSRGDDGERSK</sequence>
<dbReference type="RefSeq" id="XP_024346300.1">
    <property type="nucleotide sequence ID" value="XM_024499290.1"/>
</dbReference>
<comment type="caution">
    <text evidence="2">The sequence shown here is derived from an EMBL/GenBank/DDBJ whole genome shotgun (WGS) entry which is preliminary data.</text>
</comment>
<proteinExistence type="predicted"/>
<name>W6UNX9_ECHGR</name>
<gene>
    <name evidence="2" type="ORF">EGR_10041</name>
    <name evidence="3" type="ORF">EGR_10044</name>
</gene>
<feature type="region of interest" description="Disordered" evidence="1">
    <location>
        <begin position="69"/>
        <end position="94"/>
    </location>
</feature>
<evidence type="ECO:0000313" key="4">
    <source>
        <dbReference type="Proteomes" id="UP000019149"/>
    </source>
</evidence>
<organism evidence="2 4">
    <name type="scientific">Echinococcus granulosus</name>
    <name type="common">Hydatid tapeworm</name>
    <dbReference type="NCBI Taxonomy" id="6210"/>
    <lineage>
        <taxon>Eukaryota</taxon>
        <taxon>Metazoa</taxon>
        <taxon>Spiralia</taxon>
        <taxon>Lophotrochozoa</taxon>
        <taxon>Platyhelminthes</taxon>
        <taxon>Cestoda</taxon>
        <taxon>Eucestoda</taxon>
        <taxon>Cyclophyllidea</taxon>
        <taxon>Taeniidae</taxon>
        <taxon>Echinococcus</taxon>
        <taxon>Echinococcus granulosus group</taxon>
    </lineage>
</organism>
<protein>
    <submittedName>
        <fullName evidence="2">Uncharacterized protein</fullName>
    </submittedName>
</protein>
<evidence type="ECO:0000313" key="2">
    <source>
        <dbReference type="EMBL" id="EUB55104.1"/>
    </source>
</evidence>
<keyword evidence="4" id="KW-1185">Reference proteome</keyword>
<accession>W6UNX9</accession>
<dbReference type="EMBL" id="APAU02000185">
    <property type="protein sequence ID" value="EUB55104.1"/>
    <property type="molecule type" value="Genomic_DNA"/>
</dbReference>
<dbReference type="EMBL" id="APAU02000185">
    <property type="protein sequence ID" value="EUB55107.1"/>
    <property type="molecule type" value="Genomic_DNA"/>
</dbReference>
<dbReference type="Proteomes" id="UP000019149">
    <property type="component" value="Unassembled WGS sequence"/>
</dbReference>
<dbReference type="GeneID" id="36345756"/>
<reference evidence="2 4" key="1">
    <citation type="journal article" date="2013" name="Nat. Genet.">
        <title>The genome of the hydatid tapeworm Echinococcus granulosus.</title>
        <authorList>
            <person name="Zheng H."/>
            <person name="Zhang W."/>
            <person name="Zhang L."/>
            <person name="Zhang Z."/>
            <person name="Li J."/>
            <person name="Lu G."/>
            <person name="Zhu Y."/>
            <person name="Wang Y."/>
            <person name="Huang Y."/>
            <person name="Liu J."/>
            <person name="Kang H."/>
            <person name="Chen J."/>
            <person name="Wang L."/>
            <person name="Chen A."/>
            <person name="Yu S."/>
            <person name="Gao Z."/>
            <person name="Jin L."/>
            <person name="Gu W."/>
            <person name="Wang Z."/>
            <person name="Zhao L."/>
            <person name="Shi B."/>
            <person name="Wen H."/>
            <person name="Lin R."/>
            <person name="Jones M.K."/>
            <person name="Brejova B."/>
            <person name="Vinar T."/>
            <person name="Zhao G."/>
            <person name="McManus D.P."/>
            <person name="Chen Z."/>
            <person name="Zhou Y."/>
            <person name="Wang S."/>
        </authorList>
    </citation>
    <scope>NUCLEOTIDE SEQUENCE [LARGE SCALE GENOMIC DNA]</scope>
</reference>